<keyword evidence="3" id="KW-1185">Reference proteome</keyword>
<evidence type="ECO:0000313" key="2">
    <source>
        <dbReference type="EMBL" id="SFS12895.1"/>
    </source>
</evidence>
<reference evidence="2 3" key="1">
    <citation type="submission" date="2016-10" db="EMBL/GenBank/DDBJ databases">
        <authorList>
            <person name="de Groot N.N."/>
        </authorList>
    </citation>
    <scope>NUCLEOTIDE SEQUENCE [LARGE SCALE GENOMIC DNA]</scope>
    <source>
        <strain evidence="2 3">DSM 21001</strain>
    </source>
</reference>
<organism evidence="2 3">
    <name type="scientific">Granulicella pectinivorans</name>
    <dbReference type="NCBI Taxonomy" id="474950"/>
    <lineage>
        <taxon>Bacteria</taxon>
        <taxon>Pseudomonadati</taxon>
        <taxon>Acidobacteriota</taxon>
        <taxon>Terriglobia</taxon>
        <taxon>Terriglobales</taxon>
        <taxon>Acidobacteriaceae</taxon>
        <taxon>Granulicella</taxon>
    </lineage>
</organism>
<protein>
    <recommendedName>
        <fullName evidence="4">TfoX N-terminal domain-containing protein</fullName>
    </recommendedName>
</protein>
<evidence type="ECO:0008006" key="4">
    <source>
        <dbReference type="Google" id="ProtNLM"/>
    </source>
</evidence>
<proteinExistence type="predicted"/>
<dbReference type="OrthoDB" id="121807at2"/>
<name>A0A1I6MB17_9BACT</name>
<gene>
    <name evidence="2" type="ORF">SAMN05421771_2201</name>
</gene>
<dbReference type="EMBL" id="FOZL01000001">
    <property type="protein sequence ID" value="SFS12895.1"/>
    <property type="molecule type" value="Genomic_DNA"/>
</dbReference>
<feature type="region of interest" description="Disordered" evidence="1">
    <location>
        <begin position="111"/>
        <end position="131"/>
    </location>
</feature>
<sequence length="131" mass="14888">MPKPPHPFLLEALDSLHPRVKPMFSGYAIYIGEKLVAFLRDKPQYPEDNGLWLVSSDHDLPSLREEFPILRPIALLGGKITHWEVLPQDSTDFEESALRAVELILRRDPRIGKIPHRPSKTPAKSRVKPPG</sequence>
<feature type="compositionally biased region" description="Basic residues" evidence="1">
    <location>
        <begin position="113"/>
        <end position="131"/>
    </location>
</feature>
<evidence type="ECO:0000256" key="1">
    <source>
        <dbReference type="SAM" id="MobiDB-lite"/>
    </source>
</evidence>
<dbReference type="Proteomes" id="UP000199024">
    <property type="component" value="Unassembled WGS sequence"/>
</dbReference>
<evidence type="ECO:0000313" key="3">
    <source>
        <dbReference type="Proteomes" id="UP000199024"/>
    </source>
</evidence>
<accession>A0A1I6MB17</accession>
<dbReference type="RefSeq" id="WP_141223886.1">
    <property type="nucleotide sequence ID" value="NZ_FOZL01000001.1"/>
</dbReference>
<dbReference type="AlphaFoldDB" id="A0A1I6MB17"/>